<feature type="region of interest" description="Disordered" evidence="1">
    <location>
        <begin position="257"/>
        <end position="290"/>
    </location>
</feature>
<name>A0ABQ3KCI5_9DEIO</name>
<organism evidence="3 4">
    <name type="scientific">Deinococcus piscis</name>
    <dbReference type="NCBI Taxonomy" id="394230"/>
    <lineage>
        <taxon>Bacteria</taxon>
        <taxon>Thermotogati</taxon>
        <taxon>Deinococcota</taxon>
        <taxon>Deinococci</taxon>
        <taxon>Deinococcales</taxon>
        <taxon>Deinococcaceae</taxon>
        <taxon>Deinococcus</taxon>
    </lineage>
</organism>
<dbReference type="EMBL" id="BNAL01000032">
    <property type="protein sequence ID" value="GHG08593.1"/>
    <property type="molecule type" value="Genomic_DNA"/>
</dbReference>
<feature type="compositionally biased region" description="Basic residues" evidence="1">
    <location>
        <begin position="273"/>
        <end position="290"/>
    </location>
</feature>
<keyword evidence="4" id="KW-1185">Reference proteome</keyword>
<dbReference type="Gene3D" id="3.90.75.20">
    <property type="match status" value="1"/>
</dbReference>
<comment type="caution">
    <text evidence="3">The sequence shown here is derived from an EMBL/GenBank/DDBJ whole genome shotgun (WGS) entry which is preliminary data.</text>
</comment>
<dbReference type="Proteomes" id="UP000632154">
    <property type="component" value="Unassembled WGS sequence"/>
</dbReference>
<evidence type="ECO:0000259" key="2">
    <source>
        <dbReference type="Pfam" id="PF13392"/>
    </source>
</evidence>
<proteinExistence type="predicted"/>
<evidence type="ECO:0000313" key="3">
    <source>
        <dbReference type="EMBL" id="GHG08593.1"/>
    </source>
</evidence>
<dbReference type="InterPro" id="IPR044925">
    <property type="entry name" value="His-Me_finger_sf"/>
</dbReference>
<sequence>MSRRKKKYATVRHPVTGERVPAHRYLAEQLIGRPLLSGEVVHHLDGDSTNNSEDNLLVLPSQAYHAHIEWVLRREKAGQPMLFPELHDEVRATRKGTLFEFVVVGGSNGNQSHRHKRAVPPVAPLKNSFIIPPGFILPGMTYKRLSEQVQELVNPQRSDTFIKRFREAVRTGEVKAINLPGERFTMPKQYTRRGQSGTYQKDTKEMLFEVTPEFEAWFEEQNKDLAVSRQGGQVKVTEETLAAGLVDFEALARETQEKMQASFEKGQQLGKSRGAKKPAAKPAARNRKKA</sequence>
<evidence type="ECO:0000256" key="1">
    <source>
        <dbReference type="SAM" id="MobiDB-lite"/>
    </source>
</evidence>
<accession>A0ABQ3KCI5</accession>
<feature type="domain" description="HNH nuclease" evidence="2">
    <location>
        <begin position="21"/>
        <end position="62"/>
    </location>
</feature>
<reference evidence="4" key="1">
    <citation type="journal article" date="2019" name="Int. J. Syst. Evol. Microbiol.">
        <title>The Global Catalogue of Microorganisms (GCM) 10K type strain sequencing project: providing services to taxonomists for standard genome sequencing and annotation.</title>
        <authorList>
            <consortium name="The Broad Institute Genomics Platform"/>
            <consortium name="The Broad Institute Genome Sequencing Center for Infectious Disease"/>
            <person name="Wu L."/>
            <person name="Ma J."/>
        </authorList>
    </citation>
    <scope>NUCLEOTIDE SEQUENCE [LARGE SCALE GENOMIC DNA]</scope>
    <source>
        <strain evidence="4">CGMCC 1.18439</strain>
    </source>
</reference>
<dbReference type="SUPFAM" id="SSF54060">
    <property type="entry name" value="His-Me finger endonucleases"/>
    <property type="match status" value="1"/>
</dbReference>
<protein>
    <recommendedName>
        <fullName evidence="2">HNH nuclease domain-containing protein</fullName>
    </recommendedName>
</protein>
<gene>
    <name evidence="3" type="ORF">GCM10017783_21420</name>
</gene>
<evidence type="ECO:0000313" key="4">
    <source>
        <dbReference type="Proteomes" id="UP000632154"/>
    </source>
</evidence>
<dbReference type="Pfam" id="PF13392">
    <property type="entry name" value="HNH_3"/>
    <property type="match status" value="1"/>
</dbReference>
<dbReference type="InterPro" id="IPR003615">
    <property type="entry name" value="HNH_nuc"/>
</dbReference>